<name>A0ABP9ISV9_9ACTN</name>
<dbReference type="Proteomes" id="UP001501759">
    <property type="component" value="Unassembled WGS sequence"/>
</dbReference>
<keyword evidence="4" id="KW-1185">Reference proteome</keyword>
<reference evidence="4" key="1">
    <citation type="journal article" date="2019" name="Int. J. Syst. Evol. Microbiol.">
        <title>The Global Catalogue of Microorganisms (GCM) 10K type strain sequencing project: providing services to taxonomists for standard genome sequencing and annotation.</title>
        <authorList>
            <consortium name="The Broad Institute Genomics Platform"/>
            <consortium name="The Broad Institute Genome Sequencing Center for Infectious Disease"/>
            <person name="Wu L."/>
            <person name="Ma J."/>
        </authorList>
    </citation>
    <scope>NUCLEOTIDE SEQUENCE [LARGE SCALE GENOMIC DNA]</scope>
    <source>
        <strain evidence="4">JCM 18409</strain>
    </source>
</reference>
<sequence length="121" mass="14289">MSVSRTTVRLIATFVATGALVGAAAMPALAAGAGHDRDNGRGYSHSDRGDRHHDGHFGDRDRGWDRGEHRGWDRDRHHRWDRDRHHGWDRDRDRDRGWHHGWDRDRHHGWDRDRGWHHGHR</sequence>
<proteinExistence type="predicted"/>
<evidence type="ECO:0000256" key="1">
    <source>
        <dbReference type="SAM" id="MobiDB-lite"/>
    </source>
</evidence>
<feature type="region of interest" description="Disordered" evidence="1">
    <location>
        <begin position="32"/>
        <end position="108"/>
    </location>
</feature>
<evidence type="ECO:0000313" key="3">
    <source>
        <dbReference type="EMBL" id="GAA5006718.1"/>
    </source>
</evidence>
<comment type="caution">
    <text evidence="3">The sequence shown here is derived from an EMBL/GenBank/DDBJ whole genome shotgun (WGS) entry which is preliminary data.</text>
</comment>
<dbReference type="EMBL" id="BAABKB010000005">
    <property type="protein sequence ID" value="GAA5006718.1"/>
    <property type="molecule type" value="Genomic_DNA"/>
</dbReference>
<evidence type="ECO:0000313" key="4">
    <source>
        <dbReference type="Proteomes" id="UP001501759"/>
    </source>
</evidence>
<feature type="chain" id="PRO_5045275462" evidence="2">
    <location>
        <begin position="31"/>
        <end position="121"/>
    </location>
</feature>
<gene>
    <name evidence="3" type="ORF">GCM10023335_24400</name>
</gene>
<feature type="signal peptide" evidence="2">
    <location>
        <begin position="1"/>
        <end position="30"/>
    </location>
</feature>
<organism evidence="3 4">
    <name type="scientific">Streptomyces siamensis</name>
    <dbReference type="NCBI Taxonomy" id="1274986"/>
    <lineage>
        <taxon>Bacteria</taxon>
        <taxon>Bacillati</taxon>
        <taxon>Actinomycetota</taxon>
        <taxon>Actinomycetes</taxon>
        <taxon>Kitasatosporales</taxon>
        <taxon>Streptomycetaceae</taxon>
        <taxon>Streptomyces</taxon>
    </lineage>
</organism>
<feature type="compositionally biased region" description="Basic and acidic residues" evidence="1">
    <location>
        <begin position="34"/>
        <end position="108"/>
    </location>
</feature>
<evidence type="ECO:0000256" key="2">
    <source>
        <dbReference type="SAM" id="SignalP"/>
    </source>
</evidence>
<protein>
    <submittedName>
        <fullName evidence="3">Uncharacterized protein</fullName>
    </submittedName>
</protein>
<accession>A0ABP9ISV9</accession>
<dbReference type="RefSeq" id="WP_345646181.1">
    <property type="nucleotide sequence ID" value="NZ_BAABKB010000005.1"/>
</dbReference>
<keyword evidence="2" id="KW-0732">Signal</keyword>